<dbReference type="Pfam" id="PF00533">
    <property type="entry name" value="BRCT"/>
    <property type="match status" value="1"/>
</dbReference>
<keyword evidence="1" id="KW-0269">Exonuclease</keyword>
<dbReference type="SUPFAM" id="SSF53098">
    <property type="entry name" value="Ribonuclease H-like"/>
    <property type="match status" value="1"/>
</dbReference>
<evidence type="ECO:0000313" key="3">
    <source>
        <dbReference type="EMBL" id="SJZ57297.1"/>
    </source>
</evidence>
<dbReference type="InterPro" id="IPR006054">
    <property type="entry name" value="DnaQ"/>
</dbReference>
<dbReference type="InterPro" id="IPR013520">
    <property type="entry name" value="Ribonucl_H"/>
</dbReference>
<dbReference type="OrthoDB" id="9804290at2"/>
<dbReference type="CDD" id="cd06127">
    <property type="entry name" value="DEDDh"/>
    <property type="match status" value="1"/>
</dbReference>
<dbReference type="GO" id="GO:0008408">
    <property type="term" value="F:3'-5' exonuclease activity"/>
    <property type="evidence" value="ECO:0007669"/>
    <property type="project" value="TreeGrafter"/>
</dbReference>
<dbReference type="SUPFAM" id="SSF52113">
    <property type="entry name" value="BRCT domain"/>
    <property type="match status" value="1"/>
</dbReference>
<dbReference type="GO" id="GO:0003677">
    <property type="term" value="F:DNA binding"/>
    <property type="evidence" value="ECO:0007669"/>
    <property type="project" value="InterPro"/>
</dbReference>
<dbReference type="AlphaFoldDB" id="A0A1T4LRM4"/>
<dbReference type="InterPro" id="IPR036397">
    <property type="entry name" value="RNaseH_sf"/>
</dbReference>
<dbReference type="InterPro" id="IPR012337">
    <property type="entry name" value="RNaseH-like_sf"/>
</dbReference>
<dbReference type="Pfam" id="PF00929">
    <property type="entry name" value="RNase_T"/>
    <property type="match status" value="1"/>
</dbReference>
<dbReference type="Proteomes" id="UP000190389">
    <property type="component" value="Unassembled WGS sequence"/>
</dbReference>
<dbReference type="PROSITE" id="PS50172">
    <property type="entry name" value="BRCT"/>
    <property type="match status" value="1"/>
</dbReference>
<evidence type="ECO:0000259" key="2">
    <source>
        <dbReference type="PROSITE" id="PS50172"/>
    </source>
</evidence>
<dbReference type="GO" id="GO:0005829">
    <property type="term" value="C:cytosol"/>
    <property type="evidence" value="ECO:0007669"/>
    <property type="project" value="TreeGrafter"/>
</dbReference>
<dbReference type="RefSeq" id="WP_078747241.1">
    <property type="nucleotide sequence ID" value="NZ_CP137850.1"/>
</dbReference>
<evidence type="ECO:0000256" key="1">
    <source>
        <dbReference type="ARBA" id="ARBA00022839"/>
    </source>
</evidence>
<dbReference type="GO" id="GO:0045004">
    <property type="term" value="P:DNA replication proofreading"/>
    <property type="evidence" value="ECO:0007669"/>
    <property type="project" value="TreeGrafter"/>
</dbReference>
<dbReference type="NCBIfam" id="TIGR00573">
    <property type="entry name" value="dnaq"/>
    <property type="match status" value="1"/>
</dbReference>
<dbReference type="Gene3D" id="3.40.50.10190">
    <property type="entry name" value="BRCT domain"/>
    <property type="match status" value="1"/>
</dbReference>
<dbReference type="STRING" id="171291.SAMN02745154_00525"/>
<keyword evidence="4" id="KW-1185">Reference proteome</keyword>
<gene>
    <name evidence="3" type="ORF">SAMN02745154_00525</name>
</gene>
<evidence type="ECO:0000313" key="4">
    <source>
        <dbReference type="Proteomes" id="UP000190389"/>
    </source>
</evidence>
<dbReference type="PANTHER" id="PTHR30231">
    <property type="entry name" value="DNA POLYMERASE III SUBUNIT EPSILON"/>
    <property type="match status" value="1"/>
</dbReference>
<dbReference type="EMBL" id="FUXF01000019">
    <property type="protein sequence ID" value="SJZ57297.1"/>
    <property type="molecule type" value="Genomic_DNA"/>
</dbReference>
<dbReference type="PANTHER" id="PTHR30231:SF41">
    <property type="entry name" value="DNA POLYMERASE III SUBUNIT EPSILON"/>
    <property type="match status" value="1"/>
</dbReference>
<reference evidence="4" key="1">
    <citation type="submission" date="2017-02" db="EMBL/GenBank/DDBJ databases">
        <authorList>
            <person name="Varghese N."/>
            <person name="Submissions S."/>
        </authorList>
    </citation>
    <scope>NUCLEOTIDE SEQUENCE [LARGE SCALE GENOMIC DNA]</scope>
    <source>
        <strain evidence="4">ATCC 27862</strain>
    </source>
</reference>
<name>A0A1T4LRM4_9BACT</name>
<keyword evidence="1" id="KW-0540">Nuclease</keyword>
<feature type="domain" description="BRCT" evidence="2">
    <location>
        <begin position="201"/>
        <end position="286"/>
    </location>
</feature>
<organism evidence="3 4">
    <name type="scientific">Mycoplasmopsis verecunda</name>
    <dbReference type="NCBI Taxonomy" id="171291"/>
    <lineage>
        <taxon>Bacteria</taxon>
        <taxon>Bacillati</taxon>
        <taxon>Mycoplasmatota</taxon>
        <taxon>Mycoplasmoidales</taxon>
        <taxon>Metamycoplasmataceae</taxon>
        <taxon>Mycoplasmopsis</taxon>
    </lineage>
</organism>
<dbReference type="InterPro" id="IPR001357">
    <property type="entry name" value="BRCT_dom"/>
</dbReference>
<protein>
    <submittedName>
        <fullName evidence="3">DNA polymerase-3 subunit epsilon</fullName>
    </submittedName>
</protein>
<dbReference type="Gene3D" id="3.30.420.10">
    <property type="entry name" value="Ribonuclease H-like superfamily/Ribonuclease H"/>
    <property type="match status" value="1"/>
</dbReference>
<dbReference type="FunFam" id="3.30.420.10:FF:000045">
    <property type="entry name" value="3'-5' exonuclease DinG"/>
    <property type="match status" value="1"/>
</dbReference>
<dbReference type="SMART" id="SM00292">
    <property type="entry name" value="BRCT"/>
    <property type="match status" value="1"/>
</dbReference>
<dbReference type="InterPro" id="IPR036420">
    <property type="entry name" value="BRCT_dom_sf"/>
</dbReference>
<dbReference type="SMART" id="SM00479">
    <property type="entry name" value="EXOIII"/>
    <property type="match status" value="1"/>
</dbReference>
<proteinExistence type="predicted"/>
<sequence>MNKENKFIVLDIETTGLNPKENEITEISAIKVIDGKIVDQFSTLVSIKGELPEFISRKTHITSDMLLNQPNIEQVMNEFNNFIQDFTLIGHNIKSFDLPFLNYHSIISIGKEITNEAIDTLALAREKLSLSRNKLGNVCSYFGIEYSEEQNHRAMQDVLCTWMVYQELGNIKSTKSKEQYSYHFDKPYTFENKPKLISLNEKSDKLAQFNIVLTGDMPYSRESIIQVIKQNGGIVQNNVILSTSYLVVGQMNNAPTTKYKKAKSLNKIIISFDTFLTFLKEQKILK</sequence>
<keyword evidence="1" id="KW-0378">Hydrolase</keyword>
<dbReference type="GO" id="GO:0003887">
    <property type="term" value="F:DNA-directed DNA polymerase activity"/>
    <property type="evidence" value="ECO:0007669"/>
    <property type="project" value="InterPro"/>
</dbReference>
<accession>A0A1T4LRM4</accession>